<feature type="region of interest" description="Disordered" evidence="1">
    <location>
        <begin position="133"/>
        <end position="163"/>
    </location>
</feature>
<reference evidence="3" key="1">
    <citation type="submission" date="2017-03" db="EMBL/GenBank/DDBJ databases">
        <title>Phytopthora megakarya and P. palmivora, two closely related causual agents of cacao black pod achieved similar genome size and gene model numbers by different mechanisms.</title>
        <authorList>
            <person name="Ali S."/>
            <person name="Shao J."/>
            <person name="Larry D.J."/>
            <person name="Kronmiller B."/>
            <person name="Shen D."/>
            <person name="Strem M.D."/>
            <person name="Melnick R.L."/>
            <person name="Guiltinan M.J."/>
            <person name="Tyler B.M."/>
            <person name="Meinhardt L.W."/>
            <person name="Bailey B.A."/>
        </authorList>
    </citation>
    <scope>NUCLEOTIDE SEQUENCE [LARGE SCALE GENOMIC DNA]</scope>
    <source>
        <strain evidence="3">zdho120</strain>
    </source>
</reference>
<proteinExistence type="predicted"/>
<feature type="compositionally biased region" description="Basic and acidic residues" evidence="1">
    <location>
        <begin position="148"/>
        <end position="159"/>
    </location>
</feature>
<keyword evidence="3" id="KW-1185">Reference proteome</keyword>
<gene>
    <name evidence="2" type="ORF">PHMEG_00010866</name>
</gene>
<protein>
    <submittedName>
        <fullName evidence="2">Uncharacterized protein</fullName>
    </submittedName>
</protein>
<evidence type="ECO:0000256" key="1">
    <source>
        <dbReference type="SAM" id="MobiDB-lite"/>
    </source>
</evidence>
<organism evidence="2 3">
    <name type="scientific">Phytophthora megakarya</name>
    <dbReference type="NCBI Taxonomy" id="4795"/>
    <lineage>
        <taxon>Eukaryota</taxon>
        <taxon>Sar</taxon>
        <taxon>Stramenopiles</taxon>
        <taxon>Oomycota</taxon>
        <taxon>Peronosporomycetes</taxon>
        <taxon>Peronosporales</taxon>
        <taxon>Peronosporaceae</taxon>
        <taxon>Phytophthora</taxon>
    </lineage>
</organism>
<accession>A0A225WDL0</accession>
<name>A0A225WDL0_9STRA</name>
<dbReference type="EMBL" id="NBNE01001114">
    <property type="protein sequence ID" value="OWZ15484.1"/>
    <property type="molecule type" value="Genomic_DNA"/>
</dbReference>
<evidence type="ECO:0000313" key="2">
    <source>
        <dbReference type="EMBL" id="OWZ15484.1"/>
    </source>
</evidence>
<dbReference type="Proteomes" id="UP000198211">
    <property type="component" value="Unassembled WGS sequence"/>
</dbReference>
<dbReference type="AlphaFoldDB" id="A0A225WDL0"/>
<sequence>MLDSGHEKGMSSTVEAPKYGRLFSDAELYCMETYNPGQEESVISASRVEAEKEEYSKELEDQLYPLDEVELLKRRARNAGSQREPSLSEVASLLNLPLEMLERTEKVSSGGRDSPNVWMEWFQEALAHSEEARRANRDFPLSHKRNKTEKGGPKKRSIEPRPLSVGEVTSESSVLENIGISFELGKTVAMISEEIKEVDYFGKMRSDFIRIVARKAVYRMTRSYDYG</sequence>
<dbReference type="OrthoDB" id="128246at2759"/>
<evidence type="ECO:0000313" key="3">
    <source>
        <dbReference type="Proteomes" id="UP000198211"/>
    </source>
</evidence>
<comment type="caution">
    <text evidence="2">The sequence shown here is derived from an EMBL/GenBank/DDBJ whole genome shotgun (WGS) entry which is preliminary data.</text>
</comment>